<evidence type="ECO:0000313" key="2">
    <source>
        <dbReference type="EMBL" id="TFK37673.1"/>
    </source>
</evidence>
<accession>A0A5C3LZ35</accession>
<organism evidence="2 3">
    <name type="scientific">Crucibulum laeve</name>
    <dbReference type="NCBI Taxonomy" id="68775"/>
    <lineage>
        <taxon>Eukaryota</taxon>
        <taxon>Fungi</taxon>
        <taxon>Dikarya</taxon>
        <taxon>Basidiomycota</taxon>
        <taxon>Agaricomycotina</taxon>
        <taxon>Agaricomycetes</taxon>
        <taxon>Agaricomycetidae</taxon>
        <taxon>Agaricales</taxon>
        <taxon>Agaricineae</taxon>
        <taxon>Nidulariaceae</taxon>
        <taxon>Crucibulum</taxon>
    </lineage>
</organism>
<keyword evidence="3" id="KW-1185">Reference proteome</keyword>
<proteinExistence type="predicted"/>
<keyword evidence="1" id="KW-1133">Transmembrane helix</keyword>
<evidence type="ECO:0000256" key="1">
    <source>
        <dbReference type="SAM" id="Phobius"/>
    </source>
</evidence>
<reference evidence="2 3" key="1">
    <citation type="journal article" date="2019" name="Nat. Ecol. Evol.">
        <title>Megaphylogeny resolves global patterns of mushroom evolution.</title>
        <authorList>
            <person name="Varga T."/>
            <person name="Krizsan K."/>
            <person name="Foldi C."/>
            <person name="Dima B."/>
            <person name="Sanchez-Garcia M."/>
            <person name="Sanchez-Ramirez S."/>
            <person name="Szollosi G.J."/>
            <person name="Szarkandi J.G."/>
            <person name="Papp V."/>
            <person name="Albert L."/>
            <person name="Andreopoulos W."/>
            <person name="Angelini C."/>
            <person name="Antonin V."/>
            <person name="Barry K.W."/>
            <person name="Bougher N.L."/>
            <person name="Buchanan P."/>
            <person name="Buyck B."/>
            <person name="Bense V."/>
            <person name="Catcheside P."/>
            <person name="Chovatia M."/>
            <person name="Cooper J."/>
            <person name="Damon W."/>
            <person name="Desjardin D."/>
            <person name="Finy P."/>
            <person name="Geml J."/>
            <person name="Haridas S."/>
            <person name="Hughes K."/>
            <person name="Justo A."/>
            <person name="Karasinski D."/>
            <person name="Kautmanova I."/>
            <person name="Kiss B."/>
            <person name="Kocsube S."/>
            <person name="Kotiranta H."/>
            <person name="LaButti K.M."/>
            <person name="Lechner B.E."/>
            <person name="Liimatainen K."/>
            <person name="Lipzen A."/>
            <person name="Lukacs Z."/>
            <person name="Mihaltcheva S."/>
            <person name="Morgado L.N."/>
            <person name="Niskanen T."/>
            <person name="Noordeloos M.E."/>
            <person name="Ohm R.A."/>
            <person name="Ortiz-Santana B."/>
            <person name="Ovrebo C."/>
            <person name="Racz N."/>
            <person name="Riley R."/>
            <person name="Savchenko A."/>
            <person name="Shiryaev A."/>
            <person name="Soop K."/>
            <person name="Spirin V."/>
            <person name="Szebenyi C."/>
            <person name="Tomsovsky M."/>
            <person name="Tulloss R.E."/>
            <person name="Uehling J."/>
            <person name="Grigoriev I.V."/>
            <person name="Vagvolgyi C."/>
            <person name="Papp T."/>
            <person name="Martin F.M."/>
            <person name="Miettinen O."/>
            <person name="Hibbett D.S."/>
            <person name="Nagy L.G."/>
        </authorList>
    </citation>
    <scope>NUCLEOTIDE SEQUENCE [LARGE SCALE GENOMIC DNA]</scope>
    <source>
        <strain evidence="2 3">CBS 166.37</strain>
    </source>
</reference>
<gene>
    <name evidence="2" type="ORF">BDQ12DRAFT_685083</name>
</gene>
<dbReference type="EMBL" id="ML213607">
    <property type="protein sequence ID" value="TFK37673.1"/>
    <property type="molecule type" value="Genomic_DNA"/>
</dbReference>
<sequence>MAEFTLRITSGHFNNQHLRLSFIAVFPVFFTCTYFSFSSHLPVRRISYPLHSTLYFQVALFLLSRF</sequence>
<keyword evidence="1" id="KW-0472">Membrane</keyword>
<keyword evidence="1" id="KW-0812">Transmembrane</keyword>
<protein>
    <submittedName>
        <fullName evidence="2">Uncharacterized protein</fullName>
    </submittedName>
</protein>
<feature type="transmembrane region" description="Helical" evidence="1">
    <location>
        <begin position="20"/>
        <end position="40"/>
    </location>
</feature>
<dbReference type="Proteomes" id="UP000308652">
    <property type="component" value="Unassembled WGS sequence"/>
</dbReference>
<evidence type="ECO:0000313" key="3">
    <source>
        <dbReference type="Proteomes" id="UP000308652"/>
    </source>
</evidence>
<name>A0A5C3LZ35_9AGAR</name>
<dbReference type="AlphaFoldDB" id="A0A5C3LZ35"/>